<dbReference type="OrthoDB" id="5843397at2759"/>
<proteinExistence type="predicted"/>
<sequence length="771" mass="86731">MISLCIVVLGLPGLVQGLEISSKFMSGDVIFIWAPSPNSSGFDVLITLDTVSRSWTRVNDTQYTVRSALLYKAINIRLRSLTLEQEESERTFRVSQVKTQIGDNANITWIAPYFPSSGQYNVYHTYQVNRSIFTISSSGEHYNEIDRQTPKYQYLTRPLESTNIAFMIRNTTLEDSGYYAGGVSSEAAWMEGGVVLIVLNKPSKPNIKGDTDKMIDMYTALTCFNNPTSAPAYYSKLVLLSYIWFVNNTKMDGETDQTLRFKVTRGHKYNRYSCAATEDELQSDRSNTVKINPLYGPEKLILTPQPTLNKFNTLTIKEGETIGPYQCKVDCNPPCQTTWKYIDSTGSIHVLLNDGMLVQQRVKRNVSLIICEATWGIDTVINKSITLDVQYLGKPIIFMNDIMTFNWEEKEHTPLQISCYVDGNPPPTIRLIRGQGTSKTELEGKEDKWLNYTIESSQCNDSDNYICAGSSSAFNRTMKVFKVNVFCKPRIDDSVYFKPIYGSKTGSNITVKVTVPLVGNPAPQTSNFTWVSPKSEPVNTIILQGDVIYKHCIESTVEMYDRNHFGNYTLMYNRETVATITIIPEDKPCPPVNVTVYYMTNGYINVTWFSEFDGGLEQLFILSLKVGENWRIVANITDPGEGKVAHAEFGPLTPGEEHLFHLQSCNSINCSSFVDDIRVTVKGDKFAKTSLTIVFITFSSVIGLVLVMVGIFLCFKITRGSFRQTGKAGDKNIDTKSYGMTQHYDDLHGTDRDVAYTALGQSEKEATYEDM</sequence>
<keyword evidence="6" id="KW-1133">Transmembrane helix</keyword>
<evidence type="ECO:0000256" key="3">
    <source>
        <dbReference type="ARBA" id="ARBA00023157"/>
    </source>
</evidence>
<evidence type="ECO:0000313" key="10">
    <source>
        <dbReference type="Proteomes" id="UP000005408"/>
    </source>
</evidence>
<dbReference type="GO" id="GO:0005911">
    <property type="term" value="C:cell-cell junction"/>
    <property type="evidence" value="ECO:0007669"/>
    <property type="project" value="TreeGrafter"/>
</dbReference>
<evidence type="ECO:0000256" key="6">
    <source>
        <dbReference type="SAM" id="Phobius"/>
    </source>
</evidence>
<dbReference type="Proteomes" id="UP000005408">
    <property type="component" value="Unassembled WGS sequence"/>
</dbReference>
<keyword evidence="3" id="KW-1015">Disulfide bond</keyword>
<dbReference type="GO" id="GO:0050839">
    <property type="term" value="F:cell adhesion molecule binding"/>
    <property type="evidence" value="ECO:0007669"/>
    <property type="project" value="TreeGrafter"/>
</dbReference>
<dbReference type="SUPFAM" id="SSF48726">
    <property type="entry name" value="Immunoglobulin"/>
    <property type="match status" value="1"/>
</dbReference>
<evidence type="ECO:0000256" key="1">
    <source>
        <dbReference type="ARBA" id="ARBA00004479"/>
    </source>
</evidence>
<dbReference type="InterPro" id="IPR051275">
    <property type="entry name" value="Cell_adhesion_signaling"/>
</dbReference>
<organism evidence="9 10">
    <name type="scientific">Magallana gigas</name>
    <name type="common">Pacific oyster</name>
    <name type="synonym">Crassostrea gigas</name>
    <dbReference type="NCBI Taxonomy" id="29159"/>
    <lineage>
        <taxon>Eukaryota</taxon>
        <taxon>Metazoa</taxon>
        <taxon>Spiralia</taxon>
        <taxon>Lophotrochozoa</taxon>
        <taxon>Mollusca</taxon>
        <taxon>Bivalvia</taxon>
        <taxon>Autobranchia</taxon>
        <taxon>Pteriomorphia</taxon>
        <taxon>Ostreida</taxon>
        <taxon>Ostreoidea</taxon>
        <taxon>Ostreidae</taxon>
        <taxon>Magallana</taxon>
    </lineage>
</organism>
<dbReference type="PROSITE" id="PS50853">
    <property type="entry name" value="FN3"/>
    <property type="match status" value="1"/>
</dbReference>
<keyword evidence="6" id="KW-0812">Transmembrane</keyword>
<keyword evidence="10" id="KW-1185">Reference proteome</keyword>
<name>A0A8W8P6L8_MAGGI</name>
<dbReference type="InterPro" id="IPR013783">
    <property type="entry name" value="Ig-like_fold"/>
</dbReference>
<keyword evidence="4" id="KW-0325">Glycoprotein</keyword>
<dbReference type="Gene3D" id="2.60.40.10">
    <property type="entry name" value="Immunoglobulins"/>
    <property type="match status" value="2"/>
</dbReference>
<evidence type="ECO:0000259" key="8">
    <source>
        <dbReference type="PROSITE" id="PS50853"/>
    </source>
</evidence>
<feature type="transmembrane region" description="Helical" evidence="6">
    <location>
        <begin position="691"/>
        <end position="715"/>
    </location>
</feature>
<accession>A0A8W8P6L8</accession>
<dbReference type="SUPFAM" id="SSF49265">
    <property type="entry name" value="Fibronectin type III"/>
    <property type="match status" value="1"/>
</dbReference>
<evidence type="ECO:0000256" key="7">
    <source>
        <dbReference type="SAM" id="SignalP"/>
    </source>
</evidence>
<keyword evidence="5" id="KW-0393">Immunoglobulin domain</keyword>
<keyword evidence="2 6" id="KW-0472">Membrane</keyword>
<evidence type="ECO:0000256" key="5">
    <source>
        <dbReference type="ARBA" id="ARBA00023319"/>
    </source>
</evidence>
<dbReference type="PANTHER" id="PTHR11640:SF31">
    <property type="entry name" value="IRREGULAR CHIASM C-ROUGHEST PROTEIN-RELATED"/>
    <property type="match status" value="1"/>
</dbReference>
<evidence type="ECO:0000256" key="2">
    <source>
        <dbReference type="ARBA" id="ARBA00023136"/>
    </source>
</evidence>
<reference evidence="9" key="1">
    <citation type="submission" date="2022-08" db="UniProtKB">
        <authorList>
            <consortium name="EnsemblMetazoa"/>
        </authorList>
    </citation>
    <scope>IDENTIFICATION</scope>
    <source>
        <strain evidence="9">05x7-T-G4-1.051#20</strain>
    </source>
</reference>
<dbReference type="CDD" id="cd00063">
    <property type="entry name" value="FN3"/>
    <property type="match status" value="1"/>
</dbReference>
<feature type="chain" id="PRO_5036464127" description="Fibronectin type-III domain-containing protein" evidence="7">
    <location>
        <begin position="18"/>
        <end position="771"/>
    </location>
</feature>
<dbReference type="InterPro" id="IPR003961">
    <property type="entry name" value="FN3_dom"/>
</dbReference>
<dbReference type="GO" id="GO:0005886">
    <property type="term" value="C:plasma membrane"/>
    <property type="evidence" value="ECO:0007669"/>
    <property type="project" value="TreeGrafter"/>
</dbReference>
<protein>
    <recommendedName>
        <fullName evidence="8">Fibronectin type-III domain-containing protein</fullName>
    </recommendedName>
</protein>
<feature type="domain" description="Fibronectin type-III" evidence="8">
    <location>
        <begin position="590"/>
        <end position="684"/>
    </location>
</feature>
<dbReference type="InterPro" id="IPR036179">
    <property type="entry name" value="Ig-like_dom_sf"/>
</dbReference>
<dbReference type="GO" id="GO:0098609">
    <property type="term" value="P:cell-cell adhesion"/>
    <property type="evidence" value="ECO:0007669"/>
    <property type="project" value="TreeGrafter"/>
</dbReference>
<dbReference type="InterPro" id="IPR036116">
    <property type="entry name" value="FN3_sf"/>
</dbReference>
<dbReference type="PANTHER" id="PTHR11640">
    <property type="entry name" value="NEPHRIN"/>
    <property type="match status" value="1"/>
</dbReference>
<comment type="subcellular location">
    <subcellularLocation>
        <location evidence="1">Membrane</location>
        <topology evidence="1">Single-pass type I membrane protein</topology>
    </subcellularLocation>
</comment>
<feature type="signal peptide" evidence="7">
    <location>
        <begin position="1"/>
        <end position="17"/>
    </location>
</feature>
<dbReference type="AlphaFoldDB" id="A0A8W8P6L8"/>
<evidence type="ECO:0000256" key="4">
    <source>
        <dbReference type="ARBA" id="ARBA00023180"/>
    </source>
</evidence>
<dbReference type="EnsemblMetazoa" id="G9613.2">
    <property type="protein sequence ID" value="G9613.2:cds"/>
    <property type="gene ID" value="G9613"/>
</dbReference>
<keyword evidence="7" id="KW-0732">Signal</keyword>
<evidence type="ECO:0000313" key="9">
    <source>
        <dbReference type="EnsemblMetazoa" id="G9613.2:cds"/>
    </source>
</evidence>